<evidence type="ECO:0000313" key="3">
    <source>
        <dbReference type="EMBL" id="MEF7613956.1"/>
    </source>
</evidence>
<dbReference type="Proteomes" id="UP001336250">
    <property type="component" value="Unassembled WGS sequence"/>
</dbReference>
<comment type="caution">
    <text evidence="3">The sequence shown here is derived from an EMBL/GenBank/DDBJ whole genome shotgun (WGS) entry which is preliminary data.</text>
</comment>
<dbReference type="InterPro" id="IPR010994">
    <property type="entry name" value="RuvA_2-like"/>
</dbReference>
<dbReference type="PANTHER" id="PTHR21180:SF32">
    <property type="entry name" value="ENDONUCLEASE_EXONUCLEASE_PHOSPHATASE FAMILY DOMAIN-CONTAINING PROTEIN 1"/>
    <property type="match status" value="1"/>
</dbReference>
<gene>
    <name evidence="3" type="ORF">V4F39_08545</name>
</gene>
<feature type="signal peptide" evidence="2">
    <location>
        <begin position="1"/>
        <end position="23"/>
    </location>
</feature>
<dbReference type="SUPFAM" id="SSF47781">
    <property type="entry name" value="RuvA domain 2-like"/>
    <property type="match status" value="1"/>
</dbReference>
<dbReference type="Pfam" id="PF12836">
    <property type="entry name" value="HHH_3"/>
    <property type="match status" value="1"/>
</dbReference>
<dbReference type="InterPro" id="IPR051675">
    <property type="entry name" value="Endo/Exo/Phosphatase_dom_1"/>
</dbReference>
<keyword evidence="2" id="KW-0732">Signal</keyword>
<dbReference type="EMBL" id="JAZIBG010000020">
    <property type="protein sequence ID" value="MEF7613956.1"/>
    <property type="molecule type" value="Genomic_DNA"/>
</dbReference>
<feature type="region of interest" description="Disordered" evidence="1">
    <location>
        <begin position="96"/>
        <end position="121"/>
    </location>
</feature>
<evidence type="ECO:0000256" key="1">
    <source>
        <dbReference type="SAM" id="MobiDB-lite"/>
    </source>
</evidence>
<sequence>MIKHLLTLLLASLLSLASAAAMAAVDANKATQAELETIKGIGPSVSSRVLEARKSSPFKDWDDLIDRVQGIGAGKAAKLSAEGLTVNGATYAGAAATDKADKQKVDRPAKPATSPETAAKK</sequence>
<organism evidence="3 4">
    <name type="scientific">Aquincola agrisoli</name>
    <dbReference type="NCBI Taxonomy" id="3119538"/>
    <lineage>
        <taxon>Bacteria</taxon>
        <taxon>Pseudomonadati</taxon>
        <taxon>Pseudomonadota</taxon>
        <taxon>Betaproteobacteria</taxon>
        <taxon>Burkholderiales</taxon>
        <taxon>Sphaerotilaceae</taxon>
        <taxon>Aquincola</taxon>
    </lineage>
</organism>
<dbReference type="AlphaFoldDB" id="A0AAW9Q909"/>
<dbReference type="PANTHER" id="PTHR21180">
    <property type="entry name" value="ENDONUCLEASE/EXONUCLEASE/PHOSPHATASE FAMILY DOMAIN-CONTAINING PROTEIN 1"/>
    <property type="match status" value="1"/>
</dbReference>
<evidence type="ECO:0000313" key="4">
    <source>
        <dbReference type="Proteomes" id="UP001336250"/>
    </source>
</evidence>
<protein>
    <submittedName>
        <fullName evidence="3">Helix-hairpin-helix domain-containing protein</fullName>
    </submittedName>
</protein>
<keyword evidence="4" id="KW-1185">Reference proteome</keyword>
<feature type="chain" id="PRO_5043690278" evidence="2">
    <location>
        <begin position="24"/>
        <end position="121"/>
    </location>
</feature>
<dbReference type="RefSeq" id="WP_332288896.1">
    <property type="nucleotide sequence ID" value="NZ_JAZIBG010000020.1"/>
</dbReference>
<evidence type="ECO:0000256" key="2">
    <source>
        <dbReference type="SAM" id="SignalP"/>
    </source>
</evidence>
<reference evidence="3 4" key="1">
    <citation type="submission" date="2024-02" db="EMBL/GenBank/DDBJ databases">
        <title>Genome sequence of Aquincola sp. MAHUQ-54.</title>
        <authorList>
            <person name="Huq M.A."/>
        </authorList>
    </citation>
    <scope>NUCLEOTIDE SEQUENCE [LARGE SCALE GENOMIC DNA]</scope>
    <source>
        <strain evidence="3 4">MAHUQ-54</strain>
    </source>
</reference>
<dbReference type="Gene3D" id="1.10.150.320">
    <property type="entry name" value="Photosystem II 12 kDa extrinsic protein"/>
    <property type="match status" value="1"/>
</dbReference>
<name>A0AAW9Q909_9BURK</name>
<feature type="compositionally biased region" description="Basic and acidic residues" evidence="1">
    <location>
        <begin position="98"/>
        <end position="109"/>
    </location>
</feature>
<proteinExistence type="predicted"/>
<accession>A0AAW9Q909</accession>